<dbReference type="AlphaFoldDB" id="A0A0L8HZ56"/>
<gene>
    <name evidence="1" type="ORF">OCBIM_22001637mg</name>
</gene>
<evidence type="ECO:0000313" key="1">
    <source>
        <dbReference type="EMBL" id="KOF94492.1"/>
    </source>
</evidence>
<name>A0A0L8HZ56_OCTBM</name>
<reference evidence="1" key="1">
    <citation type="submission" date="2015-07" db="EMBL/GenBank/DDBJ databases">
        <title>MeaNS - Measles Nucleotide Surveillance Program.</title>
        <authorList>
            <person name="Tran T."/>
            <person name="Druce J."/>
        </authorList>
    </citation>
    <scope>NUCLEOTIDE SEQUENCE</scope>
    <source>
        <strain evidence="1">UCB-OBI-ISO-001</strain>
        <tissue evidence="1">Gonad</tissue>
    </source>
</reference>
<dbReference type="EMBL" id="KQ416950">
    <property type="protein sequence ID" value="KOF94492.1"/>
    <property type="molecule type" value="Genomic_DNA"/>
</dbReference>
<proteinExistence type="predicted"/>
<sequence length="87" mass="9993">MTRLLYENFECQIMLNKLIDPFEIKQGCVLSPILFSLAGNWLMQRTTEEYKRGIGMSFSETSRVILSIILVRYRIAPSSRKSEIGCG</sequence>
<organism evidence="1">
    <name type="scientific">Octopus bimaculoides</name>
    <name type="common">California two-spotted octopus</name>
    <dbReference type="NCBI Taxonomy" id="37653"/>
    <lineage>
        <taxon>Eukaryota</taxon>
        <taxon>Metazoa</taxon>
        <taxon>Spiralia</taxon>
        <taxon>Lophotrochozoa</taxon>
        <taxon>Mollusca</taxon>
        <taxon>Cephalopoda</taxon>
        <taxon>Coleoidea</taxon>
        <taxon>Octopodiformes</taxon>
        <taxon>Octopoda</taxon>
        <taxon>Incirrata</taxon>
        <taxon>Octopodidae</taxon>
        <taxon>Octopus</taxon>
    </lineage>
</organism>
<protein>
    <recommendedName>
        <fullName evidence="2">Reverse transcriptase domain-containing protein</fullName>
    </recommendedName>
</protein>
<accession>A0A0L8HZ56</accession>
<evidence type="ECO:0008006" key="2">
    <source>
        <dbReference type="Google" id="ProtNLM"/>
    </source>
</evidence>